<dbReference type="PROSITE" id="PS50206">
    <property type="entry name" value="RHODANESE_3"/>
    <property type="match status" value="1"/>
</dbReference>
<dbReference type="Pfam" id="PF00581">
    <property type="entry name" value="Rhodanese"/>
    <property type="match status" value="1"/>
</dbReference>
<evidence type="ECO:0000259" key="2">
    <source>
        <dbReference type="PROSITE" id="PS50206"/>
    </source>
</evidence>
<dbReference type="CDD" id="cd02947">
    <property type="entry name" value="TRX_family"/>
    <property type="match status" value="1"/>
</dbReference>
<dbReference type="OrthoDB" id="9808735at2"/>
<feature type="signal peptide" evidence="1">
    <location>
        <begin position="1"/>
        <end position="19"/>
    </location>
</feature>
<comment type="caution">
    <text evidence="4">The sequence shown here is derived from an EMBL/GenBank/DDBJ whole genome shotgun (WGS) entry which is preliminary data.</text>
</comment>
<dbReference type="EMBL" id="QLMA01000003">
    <property type="protein sequence ID" value="RAJ83067.1"/>
    <property type="molecule type" value="Genomic_DNA"/>
</dbReference>
<dbReference type="Gene3D" id="3.40.30.10">
    <property type="entry name" value="Glutaredoxin"/>
    <property type="match status" value="1"/>
</dbReference>
<protein>
    <submittedName>
        <fullName evidence="4">Rhodanese-related sulfurtransferase</fullName>
    </submittedName>
</protein>
<dbReference type="CDD" id="cd00158">
    <property type="entry name" value="RHOD"/>
    <property type="match status" value="1"/>
</dbReference>
<feature type="chain" id="PRO_5016468198" evidence="1">
    <location>
        <begin position="20"/>
        <end position="228"/>
    </location>
</feature>
<dbReference type="Proteomes" id="UP000249819">
    <property type="component" value="Unassembled WGS sequence"/>
</dbReference>
<dbReference type="InterPro" id="IPR036249">
    <property type="entry name" value="Thioredoxin-like_sf"/>
</dbReference>
<sequence>MKKIVVMASLLLAGFNLFAQQQQKEDAATFAKEIQQPGVQVFDVRTAGEYNSGHLANALQADYNRQDEFLERVKYLNKEKPVYVYCLGGGRSAKAVDWMRKNGFTNVVELEGGINAWKQAGLPVEGVGISKAQLSMDAYKSSIMKGWVLTDVGAAWCPPCRQMEPVLASLLAKHKNLKLVKVDGGNDTEVMKQINALKLPTFIMYKDGVEKGRITGVVSQETLEAMMK</sequence>
<accession>A0A327W1A1</accession>
<evidence type="ECO:0000259" key="3">
    <source>
        <dbReference type="PROSITE" id="PS51352"/>
    </source>
</evidence>
<dbReference type="RefSeq" id="WP_111591734.1">
    <property type="nucleotide sequence ID" value="NZ_QLMA01000003.1"/>
</dbReference>
<evidence type="ECO:0000256" key="1">
    <source>
        <dbReference type="SAM" id="SignalP"/>
    </source>
</evidence>
<feature type="domain" description="Rhodanese" evidence="2">
    <location>
        <begin position="35"/>
        <end position="126"/>
    </location>
</feature>
<keyword evidence="1" id="KW-0732">Signal</keyword>
<dbReference type="SMART" id="SM00450">
    <property type="entry name" value="RHOD"/>
    <property type="match status" value="1"/>
</dbReference>
<gene>
    <name evidence="4" type="ORF">CLV59_10324</name>
</gene>
<dbReference type="InterPro" id="IPR001763">
    <property type="entry name" value="Rhodanese-like_dom"/>
</dbReference>
<dbReference type="AlphaFoldDB" id="A0A327W1A1"/>
<reference evidence="4 5" key="1">
    <citation type="submission" date="2018-06" db="EMBL/GenBank/DDBJ databases">
        <title>Genomic Encyclopedia of Archaeal and Bacterial Type Strains, Phase II (KMG-II): from individual species to whole genera.</title>
        <authorList>
            <person name="Goeker M."/>
        </authorList>
    </citation>
    <scope>NUCLEOTIDE SEQUENCE [LARGE SCALE GENOMIC DNA]</scope>
    <source>
        <strain evidence="4 5">DSM 29821</strain>
    </source>
</reference>
<evidence type="ECO:0000313" key="4">
    <source>
        <dbReference type="EMBL" id="RAJ83067.1"/>
    </source>
</evidence>
<name>A0A327W1A1_9BACT</name>
<dbReference type="Gene3D" id="3.40.250.10">
    <property type="entry name" value="Rhodanese-like domain"/>
    <property type="match status" value="1"/>
</dbReference>
<dbReference type="PANTHER" id="PTHR45431">
    <property type="entry name" value="RHODANESE-LIKE DOMAIN-CONTAINING PROTEIN 15, CHLOROPLASTIC"/>
    <property type="match status" value="1"/>
</dbReference>
<dbReference type="SUPFAM" id="SSF52821">
    <property type="entry name" value="Rhodanese/Cell cycle control phosphatase"/>
    <property type="match status" value="1"/>
</dbReference>
<evidence type="ECO:0000313" key="5">
    <source>
        <dbReference type="Proteomes" id="UP000249819"/>
    </source>
</evidence>
<keyword evidence="4" id="KW-0808">Transferase</keyword>
<dbReference type="InterPro" id="IPR052367">
    <property type="entry name" value="Thiosulfate_ST/Rhodanese-like"/>
</dbReference>
<feature type="domain" description="Thioredoxin" evidence="3">
    <location>
        <begin position="110"/>
        <end position="228"/>
    </location>
</feature>
<dbReference type="SUPFAM" id="SSF52833">
    <property type="entry name" value="Thioredoxin-like"/>
    <property type="match status" value="1"/>
</dbReference>
<dbReference type="InterPro" id="IPR013766">
    <property type="entry name" value="Thioredoxin_domain"/>
</dbReference>
<keyword evidence="5" id="KW-1185">Reference proteome</keyword>
<dbReference type="PROSITE" id="PS51352">
    <property type="entry name" value="THIOREDOXIN_2"/>
    <property type="match status" value="1"/>
</dbReference>
<dbReference type="GO" id="GO:0016740">
    <property type="term" value="F:transferase activity"/>
    <property type="evidence" value="ECO:0007669"/>
    <property type="project" value="UniProtKB-KW"/>
</dbReference>
<dbReference type="PANTHER" id="PTHR45431:SF3">
    <property type="entry name" value="RHODANESE-LIKE DOMAIN-CONTAINING PROTEIN 15, CHLOROPLASTIC"/>
    <property type="match status" value="1"/>
</dbReference>
<dbReference type="Pfam" id="PF00085">
    <property type="entry name" value="Thioredoxin"/>
    <property type="match status" value="1"/>
</dbReference>
<organism evidence="4 5">
    <name type="scientific">Chitinophaga dinghuensis</name>
    <dbReference type="NCBI Taxonomy" id="1539050"/>
    <lineage>
        <taxon>Bacteria</taxon>
        <taxon>Pseudomonadati</taxon>
        <taxon>Bacteroidota</taxon>
        <taxon>Chitinophagia</taxon>
        <taxon>Chitinophagales</taxon>
        <taxon>Chitinophagaceae</taxon>
        <taxon>Chitinophaga</taxon>
    </lineage>
</organism>
<proteinExistence type="predicted"/>
<dbReference type="InterPro" id="IPR036873">
    <property type="entry name" value="Rhodanese-like_dom_sf"/>
</dbReference>